<feature type="transmembrane region" description="Helical" evidence="1">
    <location>
        <begin position="97"/>
        <end position="118"/>
    </location>
</feature>
<keyword evidence="1" id="KW-0812">Transmembrane</keyword>
<comment type="caution">
    <text evidence="3">The sequence shown here is derived from an EMBL/GenBank/DDBJ whole genome shotgun (WGS) entry which is preliminary data.</text>
</comment>
<keyword evidence="1" id="KW-0472">Membrane</keyword>
<feature type="transmembrane region" description="Helical" evidence="1">
    <location>
        <begin position="12"/>
        <end position="34"/>
    </location>
</feature>
<accession>A0A0R1QVY0</accession>
<feature type="transmembrane region" description="Helical" evidence="1">
    <location>
        <begin position="249"/>
        <end position="268"/>
    </location>
</feature>
<dbReference type="Proteomes" id="UP000051835">
    <property type="component" value="Unassembled WGS sequence"/>
</dbReference>
<keyword evidence="1" id="KW-1133">Transmembrane helix</keyword>
<feature type="transmembrane region" description="Helical" evidence="1">
    <location>
        <begin position="274"/>
        <end position="292"/>
    </location>
</feature>
<dbReference type="InterPro" id="IPR036034">
    <property type="entry name" value="PDZ_sf"/>
</dbReference>
<feature type="transmembrane region" description="Helical" evidence="1">
    <location>
        <begin position="66"/>
        <end position="90"/>
    </location>
</feature>
<feature type="domain" description="PDZ" evidence="2">
    <location>
        <begin position="305"/>
        <end position="351"/>
    </location>
</feature>
<evidence type="ECO:0000256" key="1">
    <source>
        <dbReference type="SAM" id="Phobius"/>
    </source>
</evidence>
<dbReference type="PATRIC" id="fig|1423805.4.peg.1553"/>
<gene>
    <name evidence="3" type="ORF">FD37_GL001516</name>
</gene>
<evidence type="ECO:0000313" key="3">
    <source>
        <dbReference type="EMBL" id="KRL48385.1"/>
    </source>
</evidence>
<dbReference type="GO" id="GO:0006508">
    <property type="term" value="P:proteolysis"/>
    <property type="evidence" value="ECO:0007669"/>
    <property type="project" value="UniProtKB-KW"/>
</dbReference>
<organism evidence="3 4">
    <name type="scientific">Levilactobacillus spicheri DSM 15429</name>
    <dbReference type="NCBI Taxonomy" id="1423805"/>
    <lineage>
        <taxon>Bacteria</taxon>
        <taxon>Bacillati</taxon>
        <taxon>Bacillota</taxon>
        <taxon>Bacilli</taxon>
        <taxon>Lactobacillales</taxon>
        <taxon>Lactobacillaceae</taxon>
        <taxon>Levilactobacillus</taxon>
    </lineage>
</organism>
<protein>
    <submittedName>
        <fullName evidence="3">Trypsin-like serine protease</fullName>
    </submittedName>
</protein>
<keyword evidence="3" id="KW-0378">Hydrolase</keyword>
<dbReference type="SUPFAM" id="SSF50156">
    <property type="entry name" value="PDZ domain-like"/>
    <property type="match status" value="1"/>
</dbReference>
<dbReference type="InterPro" id="IPR001478">
    <property type="entry name" value="PDZ"/>
</dbReference>
<dbReference type="GO" id="GO:0008233">
    <property type="term" value="F:peptidase activity"/>
    <property type="evidence" value="ECO:0007669"/>
    <property type="project" value="UniProtKB-KW"/>
</dbReference>
<reference evidence="3 4" key="1">
    <citation type="journal article" date="2015" name="Genome Announc.">
        <title>Expanding the biotechnology potential of lactobacilli through comparative genomics of 213 strains and associated genera.</title>
        <authorList>
            <person name="Sun Z."/>
            <person name="Harris H.M."/>
            <person name="McCann A."/>
            <person name="Guo C."/>
            <person name="Argimon S."/>
            <person name="Zhang W."/>
            <person name="Yang X."/>
            <person name="Jeffery I.B."/>
            <person name="Cooney J.C."/>
            <person name="Kagawa T.F."/>
            <person name="Liu W."/>
            <person name="Song Y."/>
            <person name="Salvetti E."/>
            <person name="Wrobel A."/>
            <person name="Rasinkangas P."/>
            <person name="Parkhill J."/>
            <person name="Rea M.C."/>
            <person name="O'Sullivan O."/>
            <person name="Ritari J."/>
            <person name="Douillard F.P."/>
            <person name="Paul Ross R."/>
            <person name="Yang R."/>
            <person name="Briner A.E."/>
            <person name="Felis G.E."/>
            <person name="de Vos W.M."/>
            <person name="Barrangou R."/>
            <person name="Klaenhammer T.R."/>
            <person name="Caufield P.W."/>
            <person name="Cui Y."/>
            <person name="Zhang H."/>
            <person name="O'Toole P.W."/>
        </authorList>
    </citation>
    <scope>NUCLEOTIDE SEQUENCE [LARGE SCALE GENOMIC DNA]</scope>
    <source>
        <strain evidence="3 4">DSM 15429</strain>
    </source>
</reference>
<dbReference type="Pfam" id="PF13180">
    <property type="entry name" value="PDZ_2"/>
    <property type="match status" value="1"/>
</dbReference>
<dbReference type="Gene3D" id="2.30.42.10">
    <property type="match status" value="1"/>
</dbReference>
<dbReference type="AlphaFoldDB" id="A0A0R1QVY0"/>
<feature type="transmembrane region" description="Helical" evidence="1">
    <location>
        <begin position="138"/>
        <end position="163"/>
    </location>
</feature>
<evidence type="ECO:0000259" key="2">
    <source>
        <dbReference type="Pfam" id="PF13180"/>
    </source>
</evidence>
<sequence>MCFKKGVDFMRTLLVVGSYLLQPLLWVAVLRMWLTSRARIQRERHDFSSAVYSDHYELRHMLTQGLVLGVGLSAVNLIVGVSLPLLWILIYEALATLTLIVLPTTVAPLTLIVVSTLITEFGGRYLTPRPDLGATGLSWGAVPASSFLWLMAVAFLATGHWLAHYGGRFESPRIYAKQRGKRIAGYPWRELLVVPMVTLVPGDWFASHWAFWPILTIHGQSFAVLILPLLLGVRLTIFRQAPRAVYQKLAQQTVWLAVGALVLTGWLLWRPQDLPYAAVLLLVCYGACLWQAKRYDAHQPFWYSQVDDGVRVLAIRPGTPATKLDLAPGDIILECNHQAISSETSFYEALLINPTYCHLRVRNMAGELKVTETAIYSGAPHEIGIVLFRDQEG</sequence>
<evidence type="ECO:0000313" key="4">
    <source>
        <dbReference type="Proteomes" id="UP000051835"/>
    </source>
</evidence>
<feature type="transmembrane region" description="Helical" evidence="1">
    <location>
        <begin position="217"/>
        <end position="237"/>
    </location>
</feature>
<feature type="transmembrane region" description="Helical" evidence="1">
    <location>
        <begin position="191"/>
        <end position="211"/>
    </location>
</feature>
<name>A0A0R1QVY0_9LACO</name>
<keyword evidence="3" id="KW-0645">Protease</keyword>
<dbReference type="EMBL" id="AZFC01000016">
    <property type="protein sequence ID" value="KRL48385.1"/>
    <property type="molecule type" value="Genomic_DNA"/>
</dbReference>
<proteinExistence type="predicted"/>